<comment type="subcellular location">
    <subcellularLocation>
        <location evidence="1 7">Cell membrane</location>
        <topology evidence="1 7">Multi-pass membrane protein</topology>
    </subcellularLocation>
</comment>
<evidence type="ECO:0000313" key="9">
    <source>
        <dbReference type="EMBL" id="MCU6795580.1"/>
    </source>
</evidence>
<evidence type="ECO:0000259" key="8">
    <source>
        <dbReference type="PROSITE" id="PS50928"/>
    </source>
</evidence>
<evidence type="ECO:0000256" key="1">
    <source>
        <dbReference type="ARBA" id="ARBA00004651"/>
    </source>
</evidence>
<evidence type="ECO:0000256" key="6">
    <source>
        <dbReference type="ARBA" id="ARBA00023136"/>
    </source>
</evidence>
<dbReference type="EMBL" id="JAOQIO010000094">
    <property type="protein sequence ID" value="MCU6795580.1"/>
    <property type="molecule type" value="Genomic_DNA"/>
</dbReference>
<feature type="transmembrane region" description="Helical" evidence="7">
    <location>
        <begin position="130"/>
        <end position="149"/>
    </location>
</feature>
<dbReference type="PANTHER" id="PTHR30151">
    <property type="entry name" value="ALKANE SULFONATE ABC TRANSPORTER-RELATED, MEMBRANE SUBUNIT"/>
    <property type="match status" value="1"/>
</dbReference>
<organism evidence="9 10">
    <name type="scientific">Paenibacillus baimaensis</name>
    <dbReference type="NCBI Taxonomy" id="2982185"/>
    <lineage>
        <taxon>Bacteria</taxon>
        <taxon>Bacillati</taxon>
        <taxon>Bacillota</taxon>
        <taxon>Bacilli</taxon>
        <taxon>Bacillales</taxon>
        <taxon>Paenibacillaceae</taxon>
        <taxon>Paenibacillus</taxon>
    </lineage>
</organism>
<dbReference type="PROSITE" id="PS50928">
    <property type="entry name" value="ABC_TM1"/>
    <property type="match status" value="1"/>
</dbReference>
<dbReference type="SUPFAM" id="SSF161098">
    <property type="entry name" value="MetI-like"/>
    <property type="match status" value="1"/>
</dbReference>
<accession>A0ABT2ULQ5</accession>
<dbReference type="Pfam" id="PF00528">
    <property type="entry name" value="BPD_transp_1"/>
    <property type="match status" value="1"/>
</dbReference>
<feature type="transmembrane region" description="Helical" evidence="7">
    <location>
        <begin position="12"/>
        <end position="35"/>
    </location>
</feature>
<dbReference type="RefSeq" id="WP_262686530.1">
    <property type="nucleotide sequence ID" value="NZ_JAOQIO010000094.1"/>
</dbReference>
<evidence type="ECO:0000313" key="10">
    <source>
        <dbReference type="Proteomes" id="UP001652445"/>
    </source>
</evidence>
<feature type="transmembrane region" description="Helical" evidence="7">
    <location>
        <begin position="226"/>
        <end position="247"/>
    </location>
</feature>
<comment type="similarity">
    <text evidence="7">Belongs to the binding-protein-dependent transport system permease family.</text>
</comment>
<gene>
    <name evidence="9" type="ORF">OB236_26045</name>
</gene>
<evidence type="ECO:0000256" key="7">
    <source>
        <dbReference type="RuleBase" id="RU363032"/>
    </source>
</evidence>
<feature type="transmembrane region" description="Helical" evidence="7">
    <location>
        <begin position="170"/>
        <end position="200"/>
    </location>
</feature>
<evidence type="ECO:0000256" key="2">
    <source>
        <dbReference type="ARBA" id="ARBA00022448"/>
    </source>
</evidence>
<dbReference type="InterPro" id="IPR000515">
    <property type="entry name" value="MetI-like"/>
</dbReference>
<keyword evidence="3" id="KW-1003">Cell membrane</keyword>
<dbReference type="Proteomes" id="UP001652445">
    <property type="component" value="Unassembled WGS sequence"/>
</dbReference>
<proteinExistence type="inferred from homology"/>
<name>A0ABT2ULQ5_9BACL</name>
<feature type="transmembrane region" description="Helical" evidence="7">
    <location>
        <begin position="103"/>
        <end position="124"/>
    </location>
</feature>
<keyword evidence="4 7" id="KW-0812">Transmembrane</keyword>
<dbReference type="Gene3D" id="1.10.3720.10">
    <property type="entry name" value="MetI-like"/>
    <property type="match status" value="1"/>
</dbReference>
<feature type="transmembrane region" description="Helical" evidence="7">
    <location>
        <begin position="72"/>
        <end position="91"/>
    </location>
</feature>
<feature type="domain" description="ABC transmembrane type-1" evidence="8">
    <location>
        <begin position="64"/>
        <end position="248"/>
    </location>
</feature>
<protein>
    <submittedName>
        <fullName evidence="9">ABC transporter permease</fullName>
    </submittedName>
</protein>
<sequence>MKNKKTKRFGIILIGQIALALLLLGAIELVVRMGIVGKLYLSEPTEVVKQIYVLLTHSEIYHHLRVTMQEFFIGYLLAAGLGIATGMFLVLVRHAEDLFRPFLSALMAVPKVTIIPLIMLWMGIGIPHKIAVVFLFCYFTIAFSTITGIKQTADNHLKVARVFQASRWQTIIKVILPSAAPTIFVALRVSAATGIVGALFGEMIASQDGLGNILVKATSLYDTAQAFAIITIVTVVSVAIIALIDLLEKKVVLKWKSN</sequence>
<evidence type="ECO:0000256" key="5">
    <source>
        <dbReference type="ARBA" id="ARBA00022989"/>
    </source>
</evidence>
<evidence type="ECO:0000256" key="3">
    <source>
        <dbReference type="ARBA" id="ARBA00022475"/>
    </source>
</evidence>
<keyword evidence="2 7" id="KW-0813">Transport</keyword>
<dbReference type="PANTHER" id="PTHR30151:SF20">
    <property type="entry name" value="ABC TRANSPORTER PERMEASE PROTEIN HI_0355-RELATED"/>
    <property type="match status" value="1"/>
</dbReference>
<keyword evidence="6 7" id="KW-0472">Membrane</keyword>
<dbReference type="InterPro" id="IPR035906">
    <property type="entry name" value="MetI-like_sf"/>
</dbReference>
<dbReference type="CDD" id="cd06261">
    <property type="entry name" value="TM_PBP2"/>
    <property type="match status" value="1"/>
</dbReference>
<keyword evidence="10" id="KW-1185">Reference proteome</keyword>
<comment type="caution">
    <text evidence="9">The sequence shown here is derived from an EMBL/GenBank/DDBJ whole genome shotgun (WGS) entry which is preliminary data.</text>
</comment>
<evidence type="ECO:0000256" key="4">
    <source>
        <dbReference type="ARBA" id="ARBA00022692"/>
    </source>
</evidence>
<keyword evidence="5 7" id="KW-1133">Transmembrane helix</keyword>
<reference evidence="9 10" key="1">
    <citation type="submission" date="2022-09" db="EMBL/GenBank/DDBJ databases">
        <authorList>
            <person name="Han X.L."/>
            <person name="Wang Q."/>
            <person name="Lu T."/>
        </authorList>
    </citation>
    <scope>NUCLEOTIDE SEQUENCE [LARGE SCALE GENOMIC DNA]</scope>
    <source>
        <strain evidence="9 10">WQ 127069</strain>
    </source>
</reference>